<proteinExistence type="predicted"/>
<dbReference type="AlphaFoldDB" id="A0AAW7XLY4"/>
<dbReference type="GeneID" id="89456126"/>
<dbReference type="Proteomes" id="UP001169862">
    <property type="component" value="Unassembled WGS sequence"/>
</dbReference>
<evidence type="ECO:0000313" key="4">
    <source>
        <dbReference type="Proteomes" id="UP001177341"/>
    </source>
</evidence>
<keyword evidence="4" id="KW-1185">Reference proteome</keyword>
<evidence type="ECO:0000313" key="3">
    <source>
        <dbReference type="Proteomes" id="UP001169862"/>
    </source>
</evidence>
<sequence>MGTPTSRDFYARDKEEQKAFLETTWCDHCMKADLGMQEPVEYELEGTIFIEGQCLQCGQAVYTELTDDDI</sequence>
<name>A0AAW7XLY4_9GAMM</name>
<dbReference type="EMBL" id="JAUYVO010000010">
    <property type="protein sequence ID" value="MDP2523714.1"/>
    <property type="molecule type" value="Genomic_DNA"/>
</dbReference>
<accession>A0AAW7XLY4</accession>
<organism evidence="1 3">
    <name type="scientific">Neptunomonas phycophila</name>
    <dbReference type="NCBI Taxonomy" id="1572645"/>
    <lineage>
        <taxon>Bacteria</taxon>
        <taxon>Pseudomonadati</taxon>
        <taxon>Pseudomonadota</taxon>
        <taxon>Gammaproteobacteria</taxon>
        <taxon>Oceanospirillales</taxon>
        <taxon>Oceanospirillaceae</taxon>
        <taxon>Neptunomonas</taxon>
    </lineage>
</organism>
<gene>
    <name evidence="1" type="ORF">Q4490_10915</name>
    <name evidence="2" type="ORF">Q8W30_14145</name>
</gene>
<evidence type="ECO:0000313" key="1">
    <source>
        <dbReference type="EMBL" id="MDO6454074.1"/>
    </source>
</evidence>
<protein>
    <submittedName>
        <fullName evidence="1">Uncharacterized protein</fullName>
    </submittedName>
</protein>
<comment type="caution">
    <text evidence="1">The sequence shown here is derived from an EMBL/GenBank/DDBJ whole genome shotgun (WGS) entry which is preliminary data.</text>
</comment>
<dbReference type="RefSeq" id="WP_075172064.1">
    <property type="nucleotide sequence ID" value="NZ_CAXHZV010000019.1"/>
</dbReference>
<dbReference type="EMBL" id="JAUOPG010000006">
    <property type="protein sequence ID" value="MDO6454074.1"/>
    <property type="molecule type" value="Genomic_DNA"/>
</dbReference>
<evidence type="ECO:0000313" key="2">
    <source>
        <dbReference type="EMBL" id="MDP2523714.1"/>
    </source>
</evidence>
<dbReference type="Proteomes" id="UP001177341">
    <property type="component" value="Unassembled WGS sequence"/>
</dbReference>
<reference evidence="1" key="1">
    <citation type="submission" date="2023-07" db="EMBL/GenBank/DDBJ databases">
        <title>Genome content predicts the carbon catabolic preferences of heterotrophic bacteria.</title>
        <authorList>
            <person name="Gralka M."/>
        </authorList>
    </citation>
    <scope>NUCLEOTIDE SEQUENCE</scope>
    <source>
        <strain evidence="2">5G01</strain>
        <strain evidence="1">I2M16</strain>
    </source>
</reference>